<keyword evidence="1" id="KW-0812">Transmembrane</keyword>
<feature type="signal peptide" evidence="2">
    <location>
        <begin position="1"/>
        <end position="25"/>
    </location>
</feature>
<evidence type="ECO:0000256" key="1">
    <source>
        <dbReference type="SAM" id="Phobius"/>
    </source>
</evidence>
<evidence type="ECO:0000256" key="2">
    <source>
        <dbReference type="SAM" id="SignalP"/>
    </source>
</evidence>
<keyword evidence="1" id="KW-1133">Transmembrane helix</keyword>
<keyword evidence="2" id="KW-0732">Signal</keyword>
<dbReference type="AlphaFoldDB" id="A0A7S2UMC9"/>
<name>A0A7S2UMC9_9STRA</name>
<dbReference type="EMBL" id="HBHQ01023928">
    <property type="protein sequence ID" value="CAD9824321.1"/>
    <property type="molecule type" value="Transcribed_RNA"/>
</dbReference>
<sequence length="128" mass="13914">MAPYQCIATLLLALVASAAMTNVSAFTSPSSTFGIKTTTIRTSAPLFATEEEDIVVPYMGLEPANEEVKPTAVNLGFGKDGAAKSDQWDDPVMSANTQPFNISWWAWIIVLYPAILFADDVFHFLPPK</sequence>
<keyword evidence="1" id="KW-0472">Membrane</keyword>
<feature type="chain" id="PRO_5030583470" evidence="2">
    <location>
        <begin position="26"/>
        <end position="128"/>
    </location>
</feature>
<organism evidence="3">
    <name type="scientific">Attheya septentrionalis</name>
    <dbReference type="NCBI Taxonomy" id="420275"/>
    <lineage>
        <taxon>Eukaryota</taxon>
        <taxon>Sar</taxon>
        <taxon>Stramenopiles</taxon>
        <taxon>Ochrophyta</taxon>
        <taxon>Bacillariophyta</taxon>
        <taxon>Coscinodiscophyceae</taxon>
        <taxon>Chaetocerotophycidae</taxon>
        <taxon>Chaetocerotales</taxon>
        <taxon>Attheyaceae</taxon>
        <taxon>Attheya</taxon>
    </lineage>
</organism>
<accession>A0A7S2UMC9</accession>
<evidence type="ECO:0000313" key="3">
    <source>
        <dbReference type="EMBL" id="CAD9824321.1"/>
    </source>
</evidence>
<feature type="transmembrane region" description="Helical" evidence="1">
    <location>
        <begin position="104"/>
        <end position="125"/>
    </location>
</feature>
<reference evidence="3" key="1">
    <citation type="submission" date="2021-01" db="EMBL/GenBank/DDBJ databases">
        <authorList>
            <person name="Corre E."/>
            <person name="Pelletier E."/>
            <person name="Niang G."/>
            <person name="Scheremetjew M."/>
            <person name="Finn R."/>
            <person name="Kale V."/>
            <person name="Holt S."/>
            <person name="Cochrane G."/>
            <person name="Meng A."/>
            <person name="Brown T."/>
            <person name="Cohen L."/>
        </authorList>
    </citation>
    <scope>NUCLEOTIDE SEQUENCE</scope>
    <source>
        <strain evidence="3">CCMP2084</strain>
    </source>
</reference>
<protein>
    <submittedName>
        <fullName evidence="3">Uncharacterized protein</fullName>
    </submittedName>
</protein>
<proteinExistence type="predicted"/>
<gene>
    <name evidence="3" type="ORF">ASEP1449_LOCUS16155</name>
</gene>